<keyword evidence="2 4" id="KW-0238">DNA-binding</keyword>
<dbReference type="Gene3D" id="1.10.357.10">
    <property type="entry name" value="Tetracycline Repressor, domain 2"/>
    <property type="match status" value="1"/>
</dbReference>
<evidence type="ECO:0000256" key="5">
    <source>
        <dbReference type="SAM" id="MobiDB-lite"/>
    </source>
</evidence>
<reference evidence="7 8" key="1">
    <citation type="submission" date="2019-12" db="EMBL/GenBank/DDBJ databases">
        <title>Snethiella sp. nov. sp. isolated from sea sand.</title>
        <authorList>
            <person name="Kim J."/>
            <person name="Jeong S.E."/>
            <person name="Jung H.S."/>
            <person name="Jeon C.O."/>
        </authorList>
    </citation>
    <scope>NUCLEOTIDE SEQUENCE [LARGE SCALE GENOMIC DNA]</scope>
    <source>
        <strain evidence="7 8">DP05</strain>
    </source>
</reference>
<protein>
    <submittedName>
        <fullName evidence="7">TetR family transcriptional regulator</fullName>
    </submittedName>
</protein>
<keyword evidence="8" id="KW-1185">Reference proteome</keyword>
<proteinExistence type="predicted"/>
<dbReference type="Pfam" id="PF00440">
    <property type="entry name" value="TetR_N"/>
    <property type="match status" value="1"/>
</dbReference>
<dbReference type="PANTHER" id="PTHR30055">
    <property type="entry name" value="HTH-TYPE TRANSCRIPTIONAL REGULATOR RUTR"/>
    <property type="match status" value="1"/>
</dbReference>
<dbReference type="PROSITE" id="PS50977">
    <property type="entry name" value="HTH_TETR_2"/>
    <property type="match status" value="1"/>
</dbReference>
<dbReference type="PRINTS" id="PR00455">
    <property type="entry name" value="HTHTETR"/>
</dbReference>
<dbReference type="Proteomes" id="UP000476030">
    <property type="component" value="Unassembled WGS sequence"/>
</dbReference>
<dbReference type="PANTHER" id="PTHR30055:SF226">
    <property type="entry name" value="HTH-TYPE TRANSCRIPTIONAL REGULATOR PKSA"/>
    <property type="match status" value="1"/>
</dbReference>
<dbReference type="FunFam" id="1.10.10.60:FF:000141">
    <property type="entry name" value="TetR family transcriptional regulator"/>
    <property type="match status" value="1"/>
</dbReference>
<evidence type="ECO:0000256" key="2">
    <source>
        <dbReference type="ARBA" id="ARBA00023125"/>
    </source>
</evidence>
<dbReference type="InterPro" id="IPR036271">
    <property type="entry name" value="Tet_transcr_reg_TetR-rel_C_sf"/>
</dbReference>
<evidence type="ECO:0000313" key="8">
    <source>
        <dbReference type="Proteomes" id="UP000476030"/>
    </source>
</evidence>
<evidence type="ECO:0000256" key="4">
    <source>
        <dbReference type="PROSITE-ProRule" id="PRU00335"/>
    </source>
</evidence>
<keyword evidence="3" id="KW-0804">Transcription</keyword>
<feature type="region of interest" description="Disordered" evidence="5">
    <location>
        <begin position="1"/>
        <end position="20"/>
    </location>
</feature>
<dbReference type="AlphaFoldDB" id="A0A6L8WCD5"/>
<dbReference type="InterPro" id="IPR009057">
    <property type="entry name" value="Homeodomain-like_sf"/>
</dbReference>
<dbReference type="GO" id="GO:0003700">
    <property type="term" value="F:DNA-binding transcription factor activity"/>
    <property type="evidence" value="ECO:0007669"/>
    <property type="project" value="TreeGrafter"/>
</dbReference>
<feature type="DNA-binding region" description="H-T-H motif" evidence="4">
    <location>
        <begin position="42"/>
        <end position="61"/>
    </location>
</feature>
<accession>A0A6L8WCD5</accession>
<dbReference type="SUPFAM" id="SSF46689">
    <property type="entry name" value="Homeodomain-like"/>
    <property type="match status" value="1"/>
</dbReference>
<evidence type="ECO:0000256" key="1">
    <source>
        <dbReference type="ARBA" id="ARBA00023015"/>
    </source>
</evidence>
<evidence type="ECO:0000256" key="3">
    <source>
        <dbReference type="ARBA" id="ARBA00023163"/>
    </source>
</evidence>
<name>A0A6L8WCD5_9PROT</name>
<keyword evidence="1" id="KW-0805">Transcription regulation</keyword>
<dbReference type="GO" id="GO:0000976">
    <property type="term" value="F:transcription cis-regulatory region binding"/>
    <property type="evidence" value="ECO:0007669"/>
    <property type="project" value="TreeGrafter"/>
</dbReference>
<dbReference type="SUPFAM" id="SSF48498">
    <property type="entry name" value="Tetracyclin repressor-like, C-terminal domain"/>
    <property type="match status" value="1"/>
</dbReference>
<sequence>MNHSTPVTVASDRASKRKEEKRNRLLAAARKLFVSKGYHETRPQDIAKAADVAHGTFYSHYADKREIFLAFASGAQEDLHSYVHARIPKVDSFEEYIRYSLTSIQEFAEQNPGLLRSALVDTKVFDPTDSTSKEVRSKFASGFIAQLKNAKLNGELYEDIDPDLIGHAMMGLIQFSAPMAYRKGQSRQEYVDHLSRFLTRALVKSPKNLK</sequence>
<dbReference type="RefSeq" id="WP_161316391.1">
    <property type="nucleotide sequence ID" value="NZ_WTUW01000009.1"/>
</dbReference>
<dbReference type="InterPro" id="IPR050109">
    <property type="entry name" value="HTH-type_TetR-like_transc_reg"/>
</dbReference>
<dbReference type="EMBL" id="WTUW01000009">
    <property type="protein sequence ID" value="MZR31797.1"/>
    <property type="molecule type" value="Genomic_DNA"/>
</dbReference>
<organism evidence="7 8">
    <name type="scientific">Sneathiella litorea</name>
    <dbReference type="NCBI Taxonomy" id="2606216"/>
    <lineage>
        <taxon>Bacteria</taxon>
        <taxon>Pseudomonadati</taxon>
        <taxon>Pseudomonadota</taxon>
        <taxon>Alphaproteobacteria</taxon>
        <taxon>Sneathiellales</taxon>
        <taxon>Sneathiellaceae</taxon>
        <taxon>Sneathiella</taxon>
    </lineage>
</organism>
<feature type="domain" description="HTH tetR-type" evidence="6">
    <location>
        <begin position="19"/>
        <end position="79"/>
    </location>
</feature>
<dbReference type="InterPro" id="IPR001647">
    <property type="entry name" value="HTH_TetR"/>
</dbReference>
<evidence type="ECO:0000259" key="6">
    <source>
        <dbReference type="PROSITE" id="PS50977"/>
    </source>
</evidence>
<evidence type="ECO:0000313" key="7">
    <source>
        <dbReference type="EMBL" id="MZR31797.1"/>
    </source>
</evidence>
<gene>
    <name evidence="7" type="ORF">GQE98_14265</name>
</gene>
<comment type="caution">
    <text evidence="7">The sequence shown here is derived from an EMBL/GenBank/DDBJ whole genome shotgun (WGS) entry which is preliminary data.</text>
</comment>